<keyword evidence="3" id="KW-0732">Signal</keyword>
<sequence>MRKATRAGLLTLALGAMCASIAAPLFAQGGPAIRLAPGEIRALILPENPSTGYAWAIDAAASRGLDIVAIADDGRRSGGDRPGAPGERLWSIRGLSPGHADIVFVYRRAWEPAAVETRHVAVDVAR</sequence>
<evidence type="ECO:0000259" key="4">
    <source>
        <dbReference type="Pfam" id="PF09394"/>
    </source>
</evidence>
<protein>
    <submittedName>
        <fullName evidence="5">Putative secreted protein</fullName>
    </submittedName>
</protein>
<dbReference type="RefSeq" id="WP_245427789.1">
    <property type="nucleotide sequence ID" value="NZ_QNRK01000015.1"/>
</dbReference>
<dbReference type="InterPro" id="IPR052781">
    <property type="entry name" value="Cys_protease_inhibitor_I42"/>
</dbReference>
<keyword evidence="1" id="KW-0646">Protease inhibitor</keyword>
<evidence type="ECO:0000313" key="6">
    <source>
        <dbReference type="Proteomes" id="UP000253529"/>
    </source>
</evidence>
<evidence type="ECO:0000313" key="5">
    <source>
        <dbReference type="EMBL" id="RBP11980.1"/>
    </source>
</evidence>
<evidence type="ECO:0000256" key="2">
    <source>
        <dbReference type="ARBA" id="ARBA00022704"/>
    </source>
</evidence>
<dbReference type="Gene3D" id="2.60.40.2020">
    <property type="match status" value="1"/>
</dbReference>
<proteinExistence type="predicted"/>
<dbReference type="PANTHER" id="PTHR36530">
    <property type="entry name" value="INHIBITOR OF CYSTEINE PEPTIDASE"/>
    <property type="match status" value="1"/>
</dbReference>
<keyword evidence="6" id="KW-1185">Reference proteome</keyword>
<dbReference type="InterPro" id="IPR018990">
    <property type="entry name" value="Prot_inh_I42_chagasin"/>
</dbReference>
<organism evidence="5 6">
    <name type="scientific">Roseiarcus fermentans</name>
    <dbReference type="NCBI Taxonomy" id="1473586"/>
    <lineage>
        <taxon>Bacteria</taxon>
        <taxon>Pseudomonadati</taxon>
        <taxon>Pseudomonadota</taxon>
        <taxon>Alphaproteobacteria</taxon>
        <taxon>Hyphomicrobiales</taxon>
        <taxon>Roseiarcaceae</taxon>
        <taxon>Roseiarcus</taxon>
    </lineage>
</organism>
<gene>
    <name evidence="5" type="ORF">DFR50_11587</name>
</gene>
<dbReference type="Pfam" id="PF09394">
    <property type="entry name" value="Inhibitor_I42"/>
    <property type="match status" value="1"/>
</dbReference>
<dbReference type="SUPFAM" id="SSF141066">
    <property type="entry name" value="ICP-like"/>
    <property type="match status" value="1"/>
</dbReference>
<reference evidence="5 6" key="1">
    <citation type="submission" date="2018-06" db="EMBL/GenBank/DDBJ databases">
        <title>Genomic Encyclopedia of Type Strains, Phase IV (KMG-IV): sequencing the most valuable type-strain genomes for metagenomic binning, comparative biology and taxonomic classification.</title>
        <authorList>
            <person name="Goeker M."/>
        </authorList>
    </citation>
    <scope>NUCLEOTIDE SEQUENCE [LARGE SCALE GENOMIC DNA]</scope>
    <source>
        <strain evidence="5 6">DSM 24875</strain>
    </source>
</reference>
<dbReference type="GO" id="GO:0004869">
    <property type="term" value="F:cysteine-type endopeptidase inhibitor activity"/>
    <property type="evidence" value="ECO:0007669"/>
    <property type="project" value="UniProtKB-KW"/>
</dbReference>
<evidence type="ECO:0000256" key="1">
    <source>
        <dbReference type="ARBA" id="ARBA00022690"/>
    </source>
</evidence>
<dbReference type="Proteomes" id="UP000253529">
    <property type="component" value="Unassembled WGS sequence"/>
</dbReference>
<feature type="chain" id="PRO_5016784616" evidence="3">
    <location>
        <begin position="28"/>
        <end position="126"/>
    </location>
</feature>
<feature type="domain" description="Proteinase inhibitor I42 chagasin" evidence="4">
    <location>
        <begin position="36"/>
        <end position="122"/>
    </location>
</feature>
<accession>A0A366FDG5</accession>
<keyword evidence="2" id="KW-0789">Thiol protease inhibitor</keyword>
<dbReference type="AlphaFoldDB" id="A0A366FDG5"/>
<evidence type="ECO:0000256" key="3">
    <source>
        <dbReference type="SAM" id="SignalP"/>
    </source>
</evidence>
<dbReference type="EMBL" id="QNRK01000015">
    <property type="protein sequence ID" value="RBP11980.1"/>
    <property type="molecule type" value="Genomic_DNA"/>
</dbReference>
<name>A0A366FDG5_9HYPH</name>
<dbReference type="PANTHER" id="PTHR36530:SF1">
    <property type="entry name" value="AMOEBIASIN-1"/>
    <property type="match status" value="1"/>
</dbReference>
<feature type="signal peptide" evidence="3">
    <location>
        <begin position="1"/>
        <end position="27"/>
    </location>
</feature>
<comment type="caution">
    <text evidence="5">The sequence shown here is derived from an EMBL/GenBank/DDBJ whole genome shotgun (WGS) entry which is preliminary data.</text>
</comment>
<dbReference type="InterPro" id="IPR036331">
    <property type="entry name" value="Chagasin-like_sf"/>
</dbReference>